<keyword evidence="2" id="KW-0812">Transmembrane</keyword>
<gene>
    <name evidence="3" type="ORF">JZO69_01275</name>
</gene>
<sequence length="102" mass="11527">MIGIIVIGVLIFGGYKLVQWAKENTELNLSGKNIAIVIGIAFLALVKWAYSSGSTTKSVSGTWQKTYQCKNCHRQITTMYNPKETEKSPCSRGYQHRWQKID</sequence>
<organism evidence="3 4">
    <name type="scientific">Candidatus Enterococcus ikei</name>
    <dbReference type="NCBI Taxonomy" id="2815326"/>
    <lineage>
        <taxon>Bacteria</taxon>
        <taxon>Bacillati</taxon>
        <taxon>Bacillota</taxon>
        <taxon>Bacilli</taxon>
        <taxon>Lactobacillales</taxon>
        <taxon>Enterococcaceae</taxon>
        <taxon>Enterococcus</taxon>
    </lineage>
</organism>
<reference evidence="3 4" key="1">
    <citation type="submission" date="2021-03" db="EMBL/GenBank/DDBJ databases">
        <title>Enterococcal diversity collection.</title>
        <authorList>
            <person name="Gilmore M.S."/>
            <person name="Schwartzman J."/>
            <person name="Van Tyne D."/>
            <person name="Martin M."/>
            <person name="Earl A.M."/>
            <person name="Manson A.L."/>
            <person name="Straub T."/>
            <person name="Salamzade R."/>
            <person name="Saavedra J."/>
            <person name="Lebreton F."/>
            <person name="Prichula J."/>
            <person name="Schaufler K."/>
            <person name="Gaca A."/>
            <person name="Sgardioli B."/>
            <person name="Wagenaar J."/>
            <person name="Strong T."/>
        </authorList>
    </citation>
    <scope>NUCLEOTIDE SEQUENCE [LARGE SCALE GENOMIC DNA]</scope>
    <source>
        <strain evidence="3 4">DIV0869a</strain>
    </source>
</reference>
<evidence type="ECO:0000313" key="4">
    <source>
        <dbReference type="Proteomes" id="UP000664632"/>
    </source>
</evidence>
<feature type="transmembrane region" description="Helical" evidence="2">
    <location>
        <begin position="31"/>
        <end position="50"/>
    </location>
</feature>
<dbReference type="EMBL" id="JAFLWD010000003">
    <property type="protein sequence ID" value="MBO0438992.1"/>
    <property type="molecule type" value="Genomic_DNA"/>
</dbReference>
<keyword evidence="2" id="KW-0472">Membrane</keyword>
<name>A0ABS3GUR1_9ENTE</name>
<evidence type="ECO:0000256" key="1">
    <source>
        <dbReference type="SAM" id="MobiDB-lite"/>
    </source>
</evidence>
<proteinExistence type="predicted"/>
<comment type="caution">
    <text evidence="3">The sequence shown here is derived from an EMBL/GenBank/DDBJ whole genome shotgun (WGS) entry which is preliminary data.</text>
</comment>
<feature type="region of interest" description="Disordered" evidence="1">
    <location>
        <begin position="83"/>
        <end position="102"/>
    </location>
</feature>
<dbReference type="RefSeq" id="WP_207111102.1">
    <property type="nucleotide sequence ID" value="NZ_JAFLWD010000003.1"/>
</dbReference>
<keyword evidence="4" id="KW-1185">Reference proteome</keyword>
<evidence type="ECO:0000313" key="3">
    <source>
        <dbReference type="EMBL" id="MBO0438992.1"/>
    </source>
</evidence>
<protein>
    <submittedName>
        <fullName evidence="3">Uncharacterized protein</fullName>
    </submittedName>
</protein>
<evidence type="ECO:0000256" key="2">
    <source>
        <dbReference type="SAM" id="Phobius"/>
    </source>
</evidence>
<accession>A0ABS3GUR1</accession>
<keyword evidence="2" id="KW-1133">Transmembrane helix</keyword>
<dbReference type="Proteomes" id="UP000664632">
    <property type="component" value="Unassembled WGS sequence"/>
</dbReference>